<comment type="caution">
    <text evidence="1">The sequence shown here is derived from an EMBL/GenBank/DDBJ whole genome shotgun (WGS) entry which is preliminary data.</text>
</comment>
<dbReference type="RefSeq" id="WP_380687498.1">
    <property type="nucleotide sequence ID" value="NZ_JBHRSS010000003.1"/>
</dbReference>
<proteinExistence type="predicted"/>
<dbReference type="Pfam" id="PF13711">
    <property type="entry name" value="DUF4160"/>
    <property type="match status" value="1"/>
</dbReference>
<protein>
    <submittedName>
        <fullName evidence="1">DUF4160 domain-containing protein</fullName>
    </submittedName>
</protein>
<name>A0ABV7ENH5_9GAMM</name>
<sequence length="78" mass="9223">MPTVLRIDGYRFFFYANENSEPSHIHVQRDQMLAKFWLERVSLASSTGFAAHELNDLFKLVEKHQQTLVESWNEFFSS</sequence>
<evidence type="ECO:0000313" key="2">
    <source>
        <dbReference type="Proteomes" id="UP001595462"/>
    </source>
</evidence>
<dbReference type="InterPro" id="IPR025427">
    <property type="entry name" value="DUF4160"/>
</dbReference>
<dbReference type="Proteomes" id="UP001595462">
    <property type="component" value="Unassembled WGS sequence"/>
</dbReference>
<organism evidence="1 2">
    <name type="scientific">Salinisphaera aquimarina</name>
    <dbReference type="NCBI Taxonomy" id="2094031"/>
    <lineage>
        <taxon>Bacteria</taxon>
        <taxon>Pseudomonadati</taxon>
        <taxon>Pseudomonadota</taxon>
        <taxon>Gammaproteobacteria</taxon>
        <taxon>Salinisphaerales</taxon>
        <taxon>Salinisphaeraceae</taxon>
        <taxon>Salinisphaera</taxon>
    </lineage>
</organism>
<keyword evidence="2" id="KW-1185">Reference proteome</keyword>
<reference evidence="2" key="1">
    <citation type="journal article" date="2019" name="Int. J. Syst. Evol. Microbiol.">
        <title>The Global Catalogue of Microorganisms (GCM) 10K type strain sequencing project: providing services to taxonomists for standard genome sequencing and annotation.</title>
        <authorList>
            <consortium name="The Broad Institute Genomics Platform"/>
            <consortium name="The Broad Institute Genome Sequencing Center for Infectious Disease"/>
            <person name="Wu L."/>
            <person name="Ma J."/>
        </authorList>
    </citation>
    <scope>NUCLEOTIDE SEQUENCE [LARGE SCALE GENOMIC DNA]</scope>
    <source>
        <strain evidence="2">KCTC 52640</strain>
    </source>
</reference>
<dbReference type="EMBL" id="JBHRSS010000003">
    <property type="protein sequence ID" value="MFC3103451.1"/>
    <property type="molecule type" value="Genomic_DNA"/>
</dbReference>
<evidence type="ECO:0000313" key="1">
    <source>
        <dbReference type="EMBL" id="MFC3103451.1"/>
    </source>
</evidence>
<accession>A0ABV7ENH5</accession>
<gene>
    <name evidence="1" type="ORF">ACFOSU_06070</name>
</gene>